<evidence type="ECO:0000313" key="2">
    <source>
        <dbReference type="Proteomes" id="UP001281447"/>
    </source>
</evidence>
<evidence type="ECO:0000313" key="1">
    <source>
        <dbReference type="EMBL" id="MDY0394510.1"/>
    </source>
</evidence>
<protein>
    <submittedName>
        <fullName evidence="1">Uncharacterized protein</fullName>
    </submittedName>
</protein>
<reference evidence="1 2" key="1">
    <citation type="submission" date="2023-10" db="EMBL/GenBank/DDBJ databases">
        <title>Virgibacillus halophilus 5B73C genome.</title>
        <authorList>
            <person name="Miliotis G."/>
            <person name="Sengupta P."/>
            <person name="Hameed A."/>
            <person name="Chuvochina M."/>
            <person name="Mcdonagh F."/>
            <person name="Simpson A.C."/>
            <person name="Singh N.K."/>
            <person name="Rekha P.D."/>
            <person name="Raman K."/>
            <person name="Hugenholtz P."/>
            <person name="Venkateswaran K."/>
        </authorList>
    </citation>
    <scope>NUCLEOTIDE SEQUENCE [LARGE SCALE GENOMIC DNA]</scope>
    <source>
        <strain evidence="1 2">5B73C</strain>
    </source>
</reference>
<organism evidence="1 2">
    <name type="scientific">Tigheibacillus halophilus</name>
    <dbReference type="NCBI Taxonomy" id="361280"/>
    <lineage>
        <taxon>Bacteria</taxon>
        <taxon>Bacillati</taxon>
        <taxon>Bacillota</taxon>
        <taxon>Bacilli</taxon>
        <taxon>Bacillales</taxon>
        <taxon>Bacillaceae</taxon>
        <taxon>Tigheibacillus</taxon>
    </lineage>
</organism>
<gene>
    <name evidence="1" type="ORF">RWE15_08705</name>
</gene>
<sequence>MERPGELFFFYKDDYIVVTEKLAKVSLASGKFSGIPSLLRQLNEDGILQVGQLPQELVILAKYKNVGIGTVEKLFEQLKEK</sequence>
<keyword evidence="2" id="KW-1185">Reference proteome</keyword>
<comment type="caution">
    <text evidence="1">The sequence shown here is derived from an EMBL/GenBank/DDBJ whole genome shotgun (WGS) entry which is preliminary data.</text>
</comment>
<name>A0ABU5C613_9BACI</name>
<proteinExistence type="predicted"/>
<accession>A0ABU5C613</accession>
<dbReference type="EMBL" id="JAWDIP010000003">
    <property type="protein sequence ID" value="MDY0394510.1"/>
    <property type="molecule type" value="Genomic_DNA"/>
</dbReference>
<dbReference type="Proteomes" id="UP001281447">
    <property type="component" value="Unassembled WGS sequence"/>
</dbReference>